<keyword evidence="5" id="KW-1185">Reference proteome</keyword>
<proteinExistence type="predicted"/>
<dbReference type="InterPro" id="IPR009100">
    <property type="entry name" value="AcylCoA_DH/oxidase_NM_dom_sf"/>
</dbReference>
<dbReference type="EMBL" id="BONY01000001">
    <property type="protein sequence ID" value="GIH02048.1"/>
    <property type="molecule type" value="Genomic_DNA"/>
</dbReference>
<comment type="caution">
    <text evidence="4">The sequence shown here is derived from an EMBL/GenBank/DDBJ whole genome shotgun (WGS) entry which is preliminary data.</text>
</comment>
<dbReference type="PANTHER" id="PTHR43884">
    <property type="entry name" value="ACYL-COA DEHYDROGENASE"/>
    <property type="match status" value="1"/>
</dbReference>
<dbReference type="SUPFAM" id="SSF56645">
    <property type="entry name" value="Acyl-CoA dehydrogenase NM domain-like"/>
    <property type="match status" value="1"/>
</dbReference>
<dbReference type="GO" id="GO:0050660">
    <property type="term" value="F:flavin adenine dinucleotide binding"/>
    <property type="evidence" value="ECO:0007669"/>
    <property type="project" value="InterPro"/>
</dbReference>
<dbReference type="Proteomes" id="UP000612899">
    <property type="component" value="Unassembled WGS sequence"/>
</dbReference>
<evidence type="ECO:0000313" key="5">
    <source>
        <dbReference type="Proteomes" id="UP000612899"/>
    </source>
</evidence>
<name>A0A8J3Q227_9ACTN</name>
<dbReference type="RefSeq" id="WP_203905998.1">
    <property type="nucleotide sequence ID" value="NZ_BONY01000001.1"/>
</dbReference>
<evidence type="ECO:0000313" key="4">
    <source>
        <dbReference type="EMBL" id="GIH02048.1"/>
    </source>
</evidence>
<keyword evidence="1" id="KW-0285">Flavoprotein</keyword>
<keyword evidence="3" id="KW-0560">Oxidoreductase</keyword>
<sequence>MNSNTARLRSLRDAREVCEKYHPGLIAALEKTPLTKREGAKSSVVETYREFGGPGLLVPSKYQGPAASALDASRVQRAVGSLSPSLAVASVMHHFTVAMLFSLAETAERLTPEQIKMLSAIATDGLLLASGWAEGSTDQNILLPTVVAEKTNGGYLVNGSKKPCSLSKSMNILTASVSITDDQGRASLALLLIPADSPGISVKPFWTNPVLGAAQSHEVILKDVLVPDELVISSTPEDLHRLDDLQTAGFTWFELLTTASYVGAASTLVDLVYQHHRATPAVRAALAIRLEAAVGLVEGTAKAIDAGLSGDDSVAAVLITRYATQDLLSRVVDDAAEYLGGLAFMRSFDIAYLSSAVRALAFHPPSRASVAEQMDEYFVGQPLRLT</sequence>
<protein>
    <submittedName>
        <fullName evidence="4">Putative oxidoreductase</fullName>
    </submittedName>
</protein>
<dbReference type="InterPro" id="IPR036250">
    <property type="entry name" value="AcylCo_DH-like_C"/>
</dbReference>
<dbReference type="PANTHER" id="PTHR43884:SF20">
    <property type="entry name" value="ACYL-COA DEHYDROGENASE FADE28"/>
    <property type="match status" value="1"/>
</dbReference>
<evidence type="ECO:0000256" key="1">
    <source>
        <dbReference type="ARBA" id="ARBA00022630"/>
    </source>
</evidence>
<keyword evidence="2" id="KW-0274">FAD</keyword>
<dbReference type="Gene3D" id="1.20.140.10">
    <property type="entry name" value="Butyryl-CoA Dehydrogenase, subunit A, domain 3"/>
    <property type="match status" value="1"/>
</dbReference>
<dbReference type="SUPFAM" id="SSF47203">
    <property type="entry name" value="Acyl-CoA dehydrogenase C-terminal domain-like"/>
    <property type="match status" value="1"/>
</dbReference>
<gene>
    <name evidence="4" type="ORF">Rhe02_01150</name>
</gene>
<reference evidence="4" key="1">
    <citation type="submission" date="2021-01" db="EMBL/GenBank/DDBJ databases">
        <title>Whole genome shotgun sequence of Rhizocola hellebori NBRC 109834.</title>
        <authorList>
            <person name="Komaki H."/>
            <person name="Tamura T."/>
        </authorList>
    </citation>
    <scope>NUCLEOTIDE SEQUENCE</scope>
    <source>
        <strain evidence="4">NBRC 109834</strain>
    </source>
</reference>
<dbReference type="InterPro" id="IPR037069">
    <property type="entry name" value="AcylCoA_DH/ox_N_sf"/>
</dbReference>
<dbReference type="Gene3D" id="1.10.540.10">
    <property type="entry name" value="Acyl-CoA dehydrogenase/oxidase, N-terminal domain"/>
    <property type="match status" value="1"/>
</dbReference>
<dbReference type="InterPro" id="IPR046373">
    <property type="entry name" value="Acyl-CoA_Oxase/DH_mid-dom_sf"/>
</dbReference>
<dbReference type="AlphaFoldDB" id="A0A8J3Q227"/>
<evidence type="ECO:0000256" key="2">
    <source>
        <dbReference type="ARBA" id="ARBA00022827"/>
    </source>
</evidence>
<dbReference type="GO" id="GO:0003995">
    <property type="term" value="F:acyl-CoA dehydrogenase activity"/>
    <property type="evidence" value="ECO:0007669"/>
    <property type="project" value="TreeGrafter"/>
</dbReference>
<evidence type="ECO:0000256" key="3">
    <source>
        <dbReference type="ARBA" id="ARBA00023002"/>
    </source>
</evidence>
<organism evidence="4 5">
    <name type="scientific">Rhizocola hellebori</name>
    <dbReference type="NCBI Taxonomy" id="1392758"/>
    <lineage>
        <taxon>Bacteria</taxon>
        <taxon>Bacillati</taxon>
        <taxon>Actinomycetota</taxon>
        <taxon>Actinomycetes</taxon>
        <taxon>Micromonosporales</taxon>
        <taxon>Micromonosporaceae</taxon>
        <taxon>Rhizocola</taxon>
    </lineage>
</organism>
<accession>A0A8J3Q227</accession>
<dbReference type="Gene3D" id="2.40.110.10">
    <property type="entry name" value="Butyryl-CoA Dehydrogenase, subunit A, domain 2"/>
    <property type="match status" value="1"/>
</dbReference>